<dbReference type="InterPro" id="IPR020613">
    <property type="entry name" value="Thiolase_CS"/>
</dbReference>
<evidence type="ECO:0000256" key="4">
    <source>
        <dbReference type="RuleBase" id="RU003557"/>
    </source>
</evidence>
<evidence type="ECO:0000256" key="3">
    <source>
        <dbReference type="ARBA" id="ARBA00023315"/>
    </source>
</evidence>
<dbReference type="Pfam" id="PF02803">
    <property type="entry name" value="Thiolase_C"/>
    <property type="match status" value="1"/>
</dbReference>
<dbReference type="Proteomes" id="UP001606099">
    <property type="component" value="Unassembled WGS sequence"/>
</dbReference>
<evidence type="ECO:0000259" key="6">
    <source>
        <dbReference type="Pfam" id="PF02803"/>
    </source>
</evidence>
<keyword evidence="3 4" id="KW-0012">Acyltransferase</keyword>
<comment type="caution">
    <text evidence="7">The sequence shown here is derived from an EMBL/GenBank/DDBJ whole genome shotgun (WGS) entry which is preliminary data.</text>
</comment>
<evidence type="ECO:0000313" key="8">
    <source>
        <dbReference type="Proteomes" id="UP001606099"/>
    </source>
</evidence>
<dbReference type="InterPro" id="IPR020617">
    <property type="entry name" value="Thiolase_C"/>
</dbReference>
<dbReference type="PANTHER" id="PTHR43365">
    <property type="entry name" value="BLR7806 PROTEIN"/>
    <property type="match status" value="1"/>
</dbReference>
<dbReference type="InterPro" id="IPR020616">
    <property type="entry name" value="Thiolase_N"/>
</dbReference>
<dbReference type="PANTHER" id="PTHR43365:SF1">
    <property type="entry name" value="ACETYL-COA C-ACYLTRANSFERASE"/>
    <property type="match status" value="1"/>
</dbReference>
<dbReference type="PROSITE" id="PS00098">
    <property type="entry name" value="THIOLASE_1"/>
    <property type="match status" value="1"/>
</dbReference>
<dbReference type="EC" id="2.3.1.9" evidence="7"/>
<accession>A0ABW7FT93</accession>
<reference evidence="7 8" key="1">
    <citation type="submission" date="2024-08" db="EMBL/GenBank/DDBJ databases">
        <authorList>
            <person name="Lu H."/>
        </authorList>
    </citation>
    <scope>NUCLEOTIDE SEQUENCE [LARGE SCALE GENOMIC DNA]</scope>
    <source>
        <strain evidence="7 8">BYS180W</strain>
    </source>
</reference>
<dbReference type="PIRSF" id="PIRSF000429">
    <property type="entry name" value="Ac-CoA_Ac_transf"/>
    <property type="match status" value="1"/>
</dbReference>
<organism evidence="7 8">
    <name type="scientific">Roseateles rivi</name>
    <dbReference type="NCBI Taxonomy" id="3299028"/>
    <lineage>
        <taxon>Bacteria</taxon>
        <taxon>Pseudomonadati</taxon>
        <taxon>Pseudomonadota</taxon>
        <taxon>Betaproteobacteria</taxon>
        <taxon>Burkholderiales</taxon>
        <taxon>Sphaerotilaceae</taxon>
        <taxon>Roseateles</taxon>
    </lineage>
</organism>
<evidence type="ECO:0000259" key="5">
    <source>
        <dbReference type="Pfam" id="PF00108"/>
    </source>
</evidence>
<dbReference type="InterPro" id="IPR020615">
    <property type="entry name" value="Thiolase_acyl_enz_int_AS"/>
</dbReference>
<dbReference type="Pfam" id="PF00108">
    <property type="entry name" value="Thiolase_N"/>
    <property type="match status" value="1"/>
</dbReference>
<dbReference type="Gene3D" id="3.40.47.10">
    <property type="match status" value="2"/>
</dbReference>
<feature type="domain" description="Thiolase N-terminal" evidence="5">
    <location>
        <begin position="7"/>
        <end position="219"/>
    </location>
</feature>
<name>A0ABW7FT93_9BURK</name>
<dbReference type="InterPro" id="IPR016039">
    <property type="entry name" value="Thiolase-like"/>
</dbReference>
<evidence type="ECO:0000256" key="1">
    <source>
        <dbReference type="ARBA" id="ARBA00010982"/>
    </source>
</evidence>
<comment type="similarity">
    <text evidence="1 4">Belongs to the thiolase-like superfamily. Thiolase family.</text>
</comment>
<dbReference type="GO" id="GO:0003985">
    <property type="term" value="F:acetyl-CoA C-acetyltransferase activity"/>
    <property type="evidence" value="ECO:0007669"/>
    <property type="project" value="UniProtKB-EC"/>
</dbReference>
<dbReference type="PROSITE" id="PS00737">
    <property type="entry name" value="THIOLASE_2"/>
    <property type="match status" value="1"/>
</dbReference>
<gene>
    <name evidence="7" type="ORF">ACG0Z6_04730</name>
</gene>
<evidence type="ECO:0000313" key="7">
    <source>
        <dbReference type="EMBL" id="MFG6447544.1"/>
    </source>
</evidence>
<dbReference type="InterPro" id="IPR002155">
    <property type="entry name" value="Thiolase"/>
</dbReference>
<proteinExistence type="inferred from homology"/>
<evidence type="ECO:0000256" key="2">
    <source>
        <dbReference type="ARBA" id="ARBA00022679"/>
    </source>
</evidence>
<feature type="domain" description="Thiolase C-terminal" evidence="6">
    <location>
        <begin position="266"/>
        <end position="386"/>
    </location>
</feature>
<dbReference type="SUPFAM" id="SSF53901">
    <property type="entry name" value="Thiolase-like"/>
    <property type="match status" value="2"/>
</dbReference>
<protein>
    <submittedName>
        <fullName evidence="7">Acetyl-CoA C-acyltransferase</fullName>
        <ecNumber evidence="7">2.3.1.9</ecNumber>
    </submittedName>
</protein>
<dbReference type="EMBL" id="JBIGHZ010000002">
    <property type="protein sequence ID" value="MFG6447544.1"/>
    <property type="molecule type" value="Genomic_DNA"/>
</dbReference>
<sequence length="387" mass="39359">MKQNAVYLYDALRTPRGKAKPDGGLAALTPQALLARLQGALRDRGHDAEPEALLLGCVGQVGSQGGHIALASKLHLGLPDACSATTLNNYCASGLAAIGYAAAMVGAGQLNAALAGGVEMMSQVGFMADGASYYADSSFAPRNRFVPVALAADRLAAREGIAREALDAVALQSQQRAAAAQLDPLRQGSRIACGALTQDECPRPKTSAELLAALKPAFGGLATEYAAALDGETFVASHTLSHAPPMCDGAGLALVGSADLAGAGRARARILAYAECGADPAASLTAGFAAMQRALARAGLRLADMDCIEFMEAFAVAMAKFLRDCDVDPQRVNSNGGHLALGHPMGASGAILLSTLLDTLDATDGRLGLVVCSGAMGVGAAMVVERL</sequence>
<keyword evidence="2 4" id="KW-0808">Transferase</keyword>
<dbReference type="RefSeq" id="WP_394458972.1">
    <property type="nucleotide sequence ID" value="NZ_JBIGHZ010000002.1"/>
</dbReference>
<keyword evidence="8" id="KW-1185">Reference proteome</keyword>